<proteinExistence type="predicted"/>
<reference evidence="2 3" key="1">
    <citation type="submission" date="2021-01" db="EMBL/GenBank/DDBJ databases">
        <title>Whole genome shotgun sequence of Actinoplanes couchii NBRC 106145.</title>
        <authorList>
            <person name="Komaki H."/>
            <person name="Tamura T."/>
        </authorList>
    </citation>
    <scope>NUCLEOTIDE SEQUENCE [LARGE SCALE GENOMIC DNA]</scope>
    <source>
        <strain evidence="2 3">NBRC 106145</strain>
    </source>
</reference>
<gene>
    <name evidence="2" type="ORF">Aco03nite_002210</name>
</gene>
<feature type="region of interest" description="Disordered" evidence="1">
    <location>
        <begin position="48"/>
        <end position="96"/>
    </location>
</feature>
<dbReference type="Proteomes" id="UP000612282">
    <property type="component" value="Unassembled WGS sequence"/>
</dbReference>
<evidence type="ECO:0000313" key="2">
    <source>
        <dbReference type="EMBL" id="GID51817.1"/>
    </source>
</evidence>
<evidence type="ECO:0000313" key="3">
    <source>
        <dbReference type="Proteomes" id="UP000612282"/>
    </source>
</evidence>
<comment type="caution">
    <text evidence="2">The sequence shown here is derived from an EMBL/GenBank/DDBJ whole genome shotgun (WGS) entry which is preliminary data.</text>
</comment>
<dbReference type="EMBL" id="BOMG01000004">
    <property type="protein sequence ID" value="GID51817.1"/>
    <property type="molecule type" value="Genomic_DNA"/>
</dbReference>
<protein>
    <submittedName>
        <fullName evidence="2">Uncharacterized protein</fullName>
    </submittedName>
</protein>
<sequence>MIIPQNYPLWVNAEPKPLLVIGWYVSDIDPESEPRPITVRSVDYRLTEPRPALPPNRAVNPIPRPTAPRPSTDGTPRPITPRRVQLPVDPNHPDFQ</sequence>
<name>A0ABQ3WZU8_9ACTN</name>
<evidence type="ECO:0000256" key="1">
    <source>
        <dbReference type="SAM" id="MobiDB-lite"/>
    </source>
</evidence>
<organism evidence="2 3">
    <name type="scientific">Actinoplanes couchii</name>
    <dbReference type="NCBI Taxonomy" id="403638"/>
    <lineage>
        <taxon>Bacteria</taxon>
        <taxon>Bacillati</taxon>
        <taxon>Actinomycetota</taxon>
        <taxon>Actinomycetes</taxon>
        <taxon>Micromonosporales</taxon>
        <taxon>Micromonosporaceae</taxon>
        <taxon>Actinoplanes</taxon>
    </lineage>
</organism>
<accession>A0ABQ3WZU8</accession>
<keyword evidence="3" id="KW-1185">Reference proteome</keyword>